<name>A0A9P5TQE9_GYMJU</name>
<dbReference type="GO" id="GO:0015074">
    <property type="term" value="P:DNA integration"/>
    <property type="evidence" value="ECO:0007669"/>
    <property type="project" value="InterPro"/>
</dbReference>
<comment type="caution">
    <text evidence="2">The sequence shown here is derived from an EMBL/GenBank/DDBJ whole genome shotgun (WGS) entry which is preliminary data.</text>
</comment>
<accession>A0A9P5TQE9</accession>
<dbReference type="InterPro" id="IPR011010">
    <property type="entry name" value="DNA_brk_join_enz"/>
</dbReference>
<dbReference type="AlphaFoldDB" id="A0A9P5TQE9"/>
<dbReference type="InterPro" id="IPR013762">
    <property type="entry name" value="Integrase-like_cat_sf"/>
</dbReference>
<gene>
    <name evidence="2" type="ORF">CPB84DRAFT_1677144</name>
</gene>
<dbReference type="EMBL" id="JADNYJ010000025">
    <property type="protein sequence ID" value="KAF8904708.1"/>
    <property type="molecule type" value="Genomic_DNA"/>
</dbReference>
<sequence>MVKSKRSTKERKNISITLPSDPKTLKALKEVCQAQVAKYKTIKNTKDAYNGYIGRGRKFLEGLIVQRKANGEGEVCMDGIQTAELEKALDGLPNRHSAQVLELFLIQKCFVEDRGVSTADGIHGAFCELWDSMDGNRYAGAYECNEETGEVRGCPARAQCVLDVVKSVKIWAKADGSSATRNHADAMTLEEIQKLMRWSMSVCPDEKLTEDPKGITDTADLVFRLEHGLMHAFMSSAFTLWTRCFELLSLQAQDARTDCCGLAPYYAPHFKIYLNHRKGWQQEKGYEGRRESNVYDIYQQDIDEIDMYTHFNRWRNLLEGYLGEKLSGEDSFFPHLSPNGVIRTTRAMSYDSLQTLLVRFCKSAGVDKRYTTHSFRRGGAQYRFMSAPIGKRWSLNQIRWWGGWAVGENVDTLIKYLVDSLQSFETGFGHLLHPIPIQPDMSFMGDHTAVAAVTAEEFRQFGNAINRKFDEIVTLVTSAPPLSIPHSNAMNVDQPCPTERLVYPRPLYFEDGIGGIHQASGTCRDLAAPPCWVETSAPAAYSKSGQGHSNVTQGTPYQLANSEVLLSPPPLFPKVSITPLGRAVGAWRRAIKQWEEVDPVTGKALKDWPPEWYNGEQRLKVASSRRQREVIFEEFVR</sequence>
<reference evidence="2" key="1">
    <citation type="submission" date="2020-11" db="EMBL/GenBank/DDBJ databases">
        <authorList>
            <consortium name="DOE Joint Genome Institute"/>
            <person name="Ahrendt S."/>
            <person name="Riley R."/>
            <person name="Andreopoulos W."/>
            <person name="LaButti K."/>
            <person name="Pangilinan J."/>
            <person name="Ruiz-duenas F.J."/>
            <person name="Barrasa J.M."/>
            <person name="Sanchez-Garcia M."/>
            <person name="Camarero S."/>
            <person name="Miyauchi S."/>
            <person name="Serrano A."/>
            <person name="Linde D."/>
            <person name="Babiker R."/>
            <person name="Drula E."/>
            <person name="Ayuso-Fernandez I."/>
            <person name="Pacheco R."/>
            <person name="Padilla G."/>
            <person name="Ferreira P."/>
            <person name="Barriuso J."/>
            <person name="Kellner H."/>
            <person name="Castanera R."/>
            <person name="Alfaro M."/>
            <person name="Ramirez L."/>
            <person name="Pisabarro A.G."/>
            <person name="Kuo A."/>
            <person name="Tritt A."/>
            <person name="Lipzen A."/>
            <person name="He G."/>
            <person name="Yan M."/>
            <person name="Ng V."/>
            <person name="Cullen D."/>
            <person name="Martin F."/>
            <person name="Rosso M.-N."/>
            <person name="Henrissat B."/>
            <person name="Hibbett D."/>
            <person name="Martinez A.T."/>
            <person name="Grigoriev I.V."/>
        </authorList>
    </citation>
    <scope>NUCLEOTIDE SEQUENCE</scope>
    <source>
        <strain evidence="2">AH 44721</strain>
    </source>
</reference>
<dbReference type="SUPFAM" id="SSF56349">
    <property type="entry name" value="DNA breaking-rejoining enzymes"/>
    <property type="match status" value="1"/>
</dbReference>
<organism evidence="2 3">
    <name type="scientific">Gymnopilus junonius</name>
    <name type="common">Spectacular rustgill mushroom</name>
    <name type="synonym">Gymnopilus spectabilis subsp. junonius</name>
    <dbReference type="NCBI Taxonomy" id="109634"/>
    <lineage>
        <taxon>Eukaryota</taxon>
        <taxon>Fungi</taxon>
        <taxon>Dikarya</taxon>
        <taxon>Basidiomycota</taxon>
        <taxon>Agaricomycotina</taxon>
        <taxon>Agaricomycetes</taxon>
        <taxon>Agaricomycetidae</taxon>
        <taxon>Agaricales</taxon>
        <taxon>Agaricineae</taxon>
        <taxon>Hymenogastraceae</taxon>
        <taxon>Gymnopilus</taxon>
    </lineage>
</organism>
<evidence type="ECO:0000256" key="1">
    <source>
        <dbReference type="ARBA" id="ARBA00023172"/>
    </source>
</evidence>
<evidence type="ECO:0000313" key="3">
    <source>
        <dbReference type="Proteomes" id="UP000724874"/>
    </source>
</evidence>
<dbReference type="OrthoDB" id="2976553at2759"/>
<dbReference type="GO" id="GO:0006310">
    <property type="term" value="P:DNA recombination"/>
    <property type="evidence" value="ECO:0007669"/>
    <property type="project" value="UniProtKB-KW"/>
</dbReference>
<evidence type="ECO:0008006" key="4">
    <source>
        <dbReference type="Google" id="ProtNLM"/>
    </source>
</evidence>
<evidence type="ECO:0000313" key="2">
    <source>
        <dbReference type="EMBL" id="KAF8904708.1"/>
    </source>
</evidence>
<protein>
    <recommendedName>
        <fullName evidence="4">Tyr recombinase domain-containing protein</fullName>
    </recommendedName>
</protein>
<dbReference type="Proteomes" id="UP000724874">
    <property type="component" value="Unassembled WGS sequence"/>
</dbReference>
<proteinExistence type="predicted"/>
<dbReference type="GO" id="GO:0003677">
    <property type="term" value="F:DNA binding"/>
    <property type="evidence" value="ECO:0007669"/>
    <property type="project" value="InterPro"/>
</dbReference>
<keyword evidence="1" id="KW-0233">DNA recombination</keyword>
<keyword evidence="3" id="KW-1185">Reference proteome</keyword>
<dbReference type="Gene3D" id="1.10.443.10">
    <property type="entry name" value="Intergrase catalytic core"/>
    <property type="match status" value="1"/>
</dbReference>